<keyword evidence="11" id="KW-0274">FAD</keyword>
<protein>
    <submittedName>
        <fullName evidence="21">STEAP family member 4</fullName>
    </submittedName>
</protein>
<evidence type="ECO:0000256" key="4">
    <source>
        <dbReference type="ARBA" id="ARBA00007729"/>
    </source>
</evidence>
<dbReference type="InterPro" id="IPR051267">
    <property type="entry name" value="STEAP_metalloreductase"/>
</dbReference>
<keyword evidence="22" id="KW-1185">Reference proteome</keyword>
<reference evidence="21" key="2">
    <citation type="submission" date="2025-08" db="UniProtKB">
        <authorList>
            <consortium name="Ensembl"/>
        </authorList>
    </citation>
    <scope>IDENTIFICATION</scope>
</reference>
<keyword evidence="10" id="KW-0967">Endosome</keyword>
<organism evidence="21 22">
    <name type="scientific">Hucho hucho</name>
    <name type="common">huchen</name>
    <dbReference type="NCBI Taxonomy" id="62062"/>
    <lineage>
        <taxon>Eukaryota</taxon>
        <taxon>Metazoa</taxon>
        <taxon>Chordata</taxon>
        <taxon>Craniata</taxon>
        <taxon>Vertebrata</taxon>
        <taxon>Euteleostomi</taxon>
        <taxon>Actinopterygii</taxon>
        <taxon>Neopterygii</taxon>
        <taxon>Teleostei</taxon>
        <taxon>Protacanthopterygii</taxon>
        <taxon>Salmoniformes</taxon>
        <taxon>Salmonidae</taxon>
        <taxon>Salmoninae</taxon>
        <taxon>Hucho</taxon>
    </lineage>
</organism>
<dbReference type="Pfam" id="PF03807">
    <property type="entry name" value="F420_oxidored"/>
    <property type="match status" value="1"/>
</dbReference>
<accession>A0A4W5LI55</accession>
<dbReference type="Ensembl" id="ENSHHUT00000026605.1">
    <property type="protein sequence ID" value="ENSHHUP00000025596.1"/>
    <property type="gene ID" value="ENSHHUG00000016140.1"/>
</dbReference>
<evidence type="ECO:0000256" key="19">
    <source>
        <dbReference type="SAM" id="Phobius"/>
    </source>
</evidence>
<feature type="transmembrane region" description="Helical" evidence="19">
    <location>
        <begin position="259"/>
        <end position="280"/>
    </location>
</feature>
<feature type="transmembrane region" description="Helical" evidence="19">
    <location>
        <begin position="336"/>
        <end position="362"/>
    </location>
</feature>
<dbReference type="GO" id="GO:0015677">
    <property type="term" value="P:copper ion import"/>
    <property type="evidence" value="ECO:0007669"/>
    <property type="project" value="TreeGrafter"/>
</dbReference>
<keyword evidence="8 19" id="KW-0812">Transmembrane</keyword>
<evidence type="ECO:0000313" key="22">
    <source>
        <dbReference type="Proteomes" id="UP000314982"/>
    </source>
</evidence>
<dbReference type="GO" id="GO:0006826">
    <property type="term" value="P:iron ion transport"/>
    <property type="evidence" value="ECO:0007669"/>
    <property type="project" value="UniProtKB-KW"/>
</dbReference>
<dbReference type="Gene3D" id="3.40.50.720">
    <property type="entry name" value="NAD(P)-binding Rossmann-like Domain"/>
    <property type="match status" value="1"/>
</dbReference>
<keyword evidence="7" id="KW-0285">Flavoprotein</keyword>
<keyword evidence="13" id="KW-0560">Oxidoreductase</keyword>
<comment type="catalytic activity">
    <reaction evidence="17">
        <text>2 Cu(+) + NADP(+) + H(+) = 2 Cu(2+) + NADPH</text>
        <dbReference type="Rhea" id="RHEA:71771"/>
        <dbReference type="ChEBI" id="CHEBI:15378"/>
        <dbReference type="ChEBI" id="CHEBI:29036"/>
        <dbReference type="ChEBI" id="CHEBI:49552"/>
        <dbReference type="ChEBI" id="CHEBI:57783"/>
        <dbReference type="ChEBI" id="CHEBI:58349"/>
    </reaction>
    <physiologicalReaction direction="right-to-left" evidence="17">
        <dbReference type="Rhea" id="RHEA:71773"/>
    </physiologicalReaction>
</comment>
<dbReference type="STRING" id="62062.ENSHHUP00000025596"/>
<evidence type="ECO:0000256" key="5">
    <source>
        <dbReference type="ARBA" id="ARBA00022448"/>
    </source>
</evidence>
<evidence type="ECO:0000256" key="15">
    <source>
        <dbReference type="ARBA" id="ARBA00023065"/>
    </source>
</evidence>
<dbReference type="PANTHER" id="PTHR14239:SF5">
    <property type="entry name" value="METALLOREDUCTASE STEAP4"/>
    <property type="match status" value="1"/>
</dbReference>
<feature type="transmembrane region" description="Helical" evidence="19">
    <location>
        <begin position="214"/>
        <end position="238"/>
    </location>
</feature>
<keyword evidence="15" id="KW-0406">Ion transport</keyword>
<dbReference type="PANTHER" id="PTHR14239">
    <property type="entry name" value="DUDULIN-RELATED"/>
    <property type="match status" value="1"/>
</dbReference>
<evidence type="ECO:0000256" key="12">
    <source>
        <dbReference type="ARBA" id="ARBA00022989"/>
    </source>
</evidence>
<keyword evidence="16 19" id="KW-0472">Membrane</keyword>
<evidence type="ECO:0000256" key="8">
    <source>
        <dbReference type="ARBA" id="ARBA00022692"/>
    </source>
</evidence>
<comment type="similarity">
    <text evidence="4">Belongs to the STEAP family.</text>
</comment>
<evidence type="ECO:0000256" key="16">
    <source>
        <dbReference type="ARBA" id="ARBA00023136"/>
    </source>
</evidence>
<evidence type="ECO:0000256" key="3">
    <source>
        <dbReference type="ARBA" id="ARBA00004608"/>
    </source>
</evidence>
<keyword evidence="9" id="KW-0479">Metal-binding</keyword>
<dbReference type="GO" id="GO:0008823">
    <property type="term" value="F:cupric reductase (NADH) activity"/>
    <property type="evidence" value="ECO:0007669"/>
    <property type="project" value="TreeGrafter"/>
</dbReference>
<dbReference type="GO" id="GO:0046872">
    <property type="term" value="F:metal ion binding"/>
    <property type="evidence" value="ECO:0007669"/>
    <property type="project" value="UniProtKB-KW"/>
</dbReference>
<evidence type="ECO:0000256" key="13">
    <source>
        <dbReference type="ARBA" id="ARBA00023002"/>
    </source>
</evidence>
<dbReference type="FunFam" id="3.40.50.720:FF:000051">
    <property type="entry name" value="STEAP2 metalloreductase"/>
    <property type="match status" value="1"/>
</dbReference>
<reference evidence="21" key="3">
    <citation type="submission" date="2025-09" db="UniProtKB">
        <authorList>
            <consortium name="Ensembl"/>
        </authorList>
    </citation>
    <scope>IDENTIFICATION</scope>
</reference>
<keyword evidence="5" id="KW-0813">Transport</keyword>
<dbReference type="Proteomes" id="UP000314982">
    <property type="component" value="Unassembled WGS sequence"/>
</dbReference>
<evidence type="ECO:0000256" key="14">
    <source>
        <dbReference type="ARBA" id="ARBA00023004"/>
    </source>
</evidence>
<evidence type="ECO:0000256" key="17">
    <source>
        <dbReference type="ARBA" id="ARBA00048958"/>
    </source>
</evidence>
<dbReference type="SUPFAM" id="SSF51735">
    <property type="entry name" value="NAD(P)-binding Rossmann-fold domains"/>
    <property type="match status" value="1"/>
</dbReference>
<dbReference type="AlphaFoldDB" id="A0A4W5LI55"/>
<dbReference type="GeneTree" id="ENSGT00390000008042"/>
<evidence type="ECO:0000256" key="1">
    <source>
        <dbReference type="ARBA" id="ARBA00001974"/>
    </source>
</evidence>
<sequence length="479" mass="53818">MTGQERSEEKSECVSLSPIRDAVPAQPKCERVSVFGTGDLGRSLGLRLLQAGYGVVFGSRRPHSISHLPHGAQVLGHAAAAQSAHLFFIAVQREHYDFLVPLAKQLKGKVLVDVSNNLRKNQYPEANAEYLQSLVPGAEVVKGFNTLSAWSLQNGPSDANRQVYICGEGVEAKQAVMAVATKLGFSALDRGSLSVARELEDFPLQLFPQWRLPLHIAIGLSAAFFFYLLIRDIIYAYVTQGKDISFRIMVSLANKVCPIVSLIMLSLCYLPGVLASFLQLYRGTKYRSDLCVCECVCIHVYNTMYMCVSTLHDQKYIRENRTTEFDTTTAWRGDSYLSLGILGFGLYILLGITSLPSVSNVLSWREFSFIQSKLGHLTLLLCTAHTYLYGWNRFLSSSTYRWYTPPGYMLCLVIPSVVLLLKLLLITPYTHTQNNTLVMMTALSSRHELLFLCYCTLRGWLPFNHRLPCFWDQKPTTFN</sequence>
<keyword evidence="14" id="KW-0408">Iron</keyword>
<dbReference type="GO" id="GO:0005886">
    <property type="term" value="C:plasma membrane"/>
    <property type="evidence" value="ECO:0007669"/>
    <property type="project" value="TreeGrafter"/>
</dbReference>
<evidence type="ECO:0000256" key="10">
    <source>
        <dbReference type="ARBA" id="ARBA00022753"/>
    </source>
</evidence>
<evidence type="ECO:0000256" key="6">
    <source>
        <dbReference type="ARBA" id="ARBA00022496"/>
    </source>
</evidence>
<name>A0A4W5LI55_9TELE</name>
<comment type="cofactor">
    <cofactor evidence="1">
        <name>FAD</name>
        <dbReference type="ChEBI" id="CHEBI:57692"/>
    </cofactor>
</comment>
<dbReference type="InterPro" id="IPR036291">
    <property type="entry name" value="NAD(P)-bd_dom_sf"/>
</dbReference>
<dbReference type="GO" id="GO:0052851">
    <property type="term" value="F:ferric-chelate reductase (NADPH) activity"/>
    <property type="evidence" value="ECO:0007669"/>
    <property type="project" value="TreeGrafter"/>
</dbReference>
<dbReference type="InterPro" id="IPR028939">
    <property type="entry name" value="P5C_Rdtase_cat_N"/>
</dbReference>
<comment type="catalytic activity">
    <reaction evidence="18">
        <text>2 Fe(2+) + NADP(+) + H(+) = 2 Fe(3+) + NADPH</text>
        <dbReference type="Rhea" id="RHEA:71767"/>
        <dbReference type="ChEBI" id="CHEBI:15378"/>
        <dbReference type="ChEBI" id="CHEBI:29033"/>
        <dbReference type="ChEBI" id="CHEBI:29034"/>
        <dbReference type="ChEBI" id="CHEBI:57783"/>
        <dbReference type="ChEBI" id="CHEBI:58349"/>
    </reaction>
    <physiologicalReaction direction="right-to-left" evidence="18">
        <dbReference type="Rhea" id="RHEA:71769"/>
    </physiologicalReaction>
</comment>
<feature type="domain" description="Pyrroline-5-carboxylate reductase catalytic N-terminal" evidence="20">
    <location>
        <begin position="32"/>
        <end position="117"/>
    </location>
</feature>
<evidence type="ECO:0000256" key="7">
    <source>
        <dbReference type="ARBA" id="ARBA00022630"/>
    </source>
</evidence>
<evidence type="ECO:0000256" key="9">
    <source>
        <dbReference type="ARBA" id="ARBA00022723"/>
    </source>
</evidence>
<comment type="subcellular location">
    <subcellularLocation>
        <location evidence="2">Endomembrane system</location>
        <topology evidence="2">Multi-pass membrane protein</topology>
    </subcellularLocation>
    <subcellularLocation>
        <location evidence="3">Endosome membrane</location>
    </subcellularLocation>
</comment>
<dbReference type="GO" id="GO:0010008">
    <property type="term" value="C:endosome membrane"/>
    <property type="evidence" value="ECO:0007669"/>
    <property type="project" value="UniProtKB-SubCell"/>
</dbReference>
<reference evidence="22" key="1">
    <citation type="submission" date="2018-06" db="EMBL/GenBank/DDBJ databases">
        <title>Genome assembly of Danube salmon.</title>
        <authorList>
            <person name="Macqueen D.J."/>
            <person name="Gundappa M.K."/>
        </authorList>
    </citation>
    <scope>NUCLEOTIDE SEQUENCE [LARGE SCALE GENOMIC DNA]</scope>
</reference>
<keyword evidence="6" id="KW-0410">Iron transport</keyword>
<evidence type="ECO:0000313" key="21">
    <source>
        <dbReference type="Ensembl" id="ENSHHUP00000025596.1"/>
    </source>
</evidence>
<keyword evidence="12 19" id="KW-1133">Transmembrane helix</keyword>
<feature type="transmembrane region" description="Helical" evidence="19">
    <location>
        <begin position="374"/>
        <end position="394"/>
    </location>
</feature>
<evidence type="ECO:0000256" key="2">
    <source>
        <dbReference type="ARBA" id="ARBA00004127"/>
    </source>
</evidence>
<evidence type="ECO:0000259" key="20">
    <source>
        <dbReference type="Pfam" id="PF03807"/>
    </source>
</evidence>
<evidence type="ECO:0000256" key="11">
    <source>
        <dbReference type="ARBA" id="ARBA00022827"/>
    </source>
</evidence>
<feature type="transmembrane region" description="Helical" evidence="19">
    <location>
        <begin position="406"/>
        <end position="425"/>
    </location>
</feature>
<evidence type="ECO:0000256" key="18">
    <source>
        <dbReference type="ARBA" id="ARBA00049387"/>
    </source>
</evidence>
<proteinExistence type="inferred from homology"/>